<evidence type="ECO:0000259" key="1">
    <source>
        <dbReference type="Pfam" id="PF08291"/>
    </source>
</evidence>
<dbReference type="STRING" id="525146.Ddes_0248"/>
<name>B8J326_DESDA</name>
<organism evidence="2">
    <name type="scientific">Desulfovibrio desulfuricans (strain ATCC 27774 / DSM 6949 / MB)</name>
    <dbReference type="NCBI Taxonomy" id="525146"/>
    <lineage>
        <taxon>Bacteria</taxon>
        <taxon>Pseudomonadati</taxon>
        <taxon>Thermodesulfobacteriota</taxon>
        <taxon>Desulfovibrionia</taxon>
        <taxon>Desulfovibrionales</taxon>
        <taxon>Desulfovibrionaceae</taxon>
        <taxon>Desulfovibrio</taxon>
    </lineage>
</organism>
<sequence>MPKLFRHFNEYSGPWPWPNFAPKEVSCSHCGEMYLDSESMDALQELRESLGRPIVITSGHRCSAHNKAVGGVESSQHLKIAFDCACPANEQDSFVKKAVDAGFRGIGRYPRRGFVHLDMGPRRQWTG</sequence>
<dbReference type="AlphaFoldDB" id="B8J326"/>
<dbReference type="Gene3D" id="3.30.1380.10">
    <property type="match status" value="1"/>
</dbReference>
<proteinExistence type="predicted"/>
<reference evidence="2" key="1">
    <citation type="submission" date="2009-01" db="EMBL/GenBank/DDBJ databases">
        <title>Complete sequence of Desulfovibrio desulfuricans subsp. desulfuricans str. ATCC 27774.</title>
        <authorList>
            <consortium name="US DOE Joint Genome Institute"/>
            <person name="Lucas S."/>
            <person name="Copeland A."/>
            <person name="Lapidus A."/>
            <person name="Glavina del Rio T."/>
            <person name="Tice H."/>
            <person name="Bruce D."/>
            <person name="Goodwin L."/>
            <person name="Pitluck S."/>
            <person name="Sims D."/>
            <person name="Lu M."/>
            <person name="Kiss H."/>
            <person name="Meineke L."/>
            <person name="Brettin T."/>
            <person name="Detter J.C."/>
            <person name="Han C."/>
            <person name="Larimer F."/>
            <person name="Land M."/>
            <person name="Hauser L."/>
            <person name="Kyrpides N."/>
            <person name="Ovchinnikova G."/>
            <person name="Hazen T.C."/>
        </authorList>
    </citation>
    <scope>NUCLEOTIDE SEQUENCE [LARGE SCALE GENOMIC DNA]</scope>
    <source>
        <strain evidence="2">ATCC 27774</strain>
    </source>
</reference>
<evidence type="ECO:0000313" key="2">
    <source>
        <dbReference type="EMBL" id="ACL48163.1"/>
    </source>
</evidence>
<feature type="domain" description="Peptidase M15A C-terminal" evidence="1">
    <location>
        <begin position="31"/>
        <end position="118"/>
    </location>
</feature>
<dbReference type="InterPro" id="IPR009045">
    <property type="entry name" value="Zn_M74/Hedgehog-like"/>
</dbReference>
<dbReference type="EMBL" id="CP001358">
    <property type="protein sequence ID" value="ACL48163.1"/>
    <property type="molecule type" value="Genomic_DNA"/>
</dbReference>
<protein>
    <submittedName>
        <fullName evidence="2">Peptidase M15A</fullName>
    </submittedName>
</protein>
<dbReference type="KEGG" id="dds:Ddes_0248"/>
<dbReference type="SUPFAM" id="SSF55166">
    <property type="entry name" value="Hedgehog/DD-peptidase"/>
    <property type="match status" value="1"/>
</dbReference>
<dbReference type="HOGENOM" id="CLU_124897_1_0_7"/>
<dbReference type="Pfam" id="PF08291">
    <property type="entry name" value="Peptidase_M15_3"/>
    <property type="match status" value="1"/>
</dbReference>
<gene>
    <name evidence="2" type="ordered locus">Ddes_0248</name>
</gene>
<accession>B8J326</accession>
<dbReference type="InterPro" id="IPR013230">
    <property type="entry name" value="Peptidase_M15A_C"/>
</dbReference>
<dbReference type="eggNOG" id="COG3108">
    <property type="taxonomic scope" value="Bacteria"/>
</dbReference>